<evidence type="ECO:0008006" key="5">
    <source>
        <dbReference type="Google" id="ProtNLM"/>
    </source>
</evidence>
<reference evidence="3 4" key="1">
    <citation type="submission" date="2018-06" db="EMBL/GenBank/DDBJ databases">
        <title>Comparative genomics reveals the genomic features of Rhizophagus irregularis, R. cerebriforme, R. diaphanum and Gigaspora rosea, and their symbiotic lifestyle signature.</title>
        <authorList>
            <person name="Morin E."/>
            <person name="San Clemente H."/>
            <person name="Chen E.C.H."/>
            <person name="De La Providencia I."/>
            <person name="Hainaut M."/>
            <person name="Kuo A."/>
            <person name="Kohler A."/>
            <person name="Murat C."/>
            <person name="Tang N."/>
            <person name="Roy S."/>
            <person name="Loubradou J."/>
            <person name="Henrissat B."/>
            <person name="Grigoriev I.V."/>
            <person name="Corradi N."/>
            <person name="Roux C."/>
            <person name="Martin F.M."/>
        </authorList>
    </citation>
    <scope>NUCLEOTIDE SEQUENCE [LARGE SCALE GENOMIC DNA]</scope>
    <source>
        <strain evidence="3 4">DAOM 227022</strain>
    </source>
</reference>
<protein>
    <recommendedName>
        <fullName evidence="5">C3H1-type domain-containing protein</fullName>
    </recommendedName>
</protein>
<feature type="compositionally biased region" description="Polar residues" evidence="2">
    <location>
        <begin position="649"/>
        <end position="659"/>
    </location>
</feature>
<gene>
    <name evidence="3" type="ORF">C1645_380407</name>
</gene>
<feature type="coiled-coil region" evidence="1">
    <location>
        <begin position="588"/>
        <end position="618"/>
    </location>
</feature>
<evidence type="ECO:0000256" key="1">
    <source>
        <dbReference type="SAM" id="Coils"/>
    </source>
</evidence>
<sequence length="659" mass="77384">MANPNQALLSAAGIDISHLNQGIIGSRFISASQPANTTFSIATNMPLNQNVLPQQVNSQLSLPPPPPPNLNQEMFVSPNQPTIGTIVLPNGTIINQNMATAAAAAAAAANYVQFQAAAYWQSMNTIDPINNTTPVQIRQETRQDIRSFHPNEFIEENKYNNHKEKEWHQEYYRDRNWSEDSYPPSNREECFRNQNWHQDNLDDQNWRLDFYKEPIYYKDQNLRDNKDQGWREERDFDRDYADPKLNRQYIKERNNRPPPRPAIEYPLSRCLPSCEEIPDATARLTETIRLWWIDNEGTALKELEKLDLQPQLDLQQWRTIALNQYVDLELFVNIRNILQWLKAYTIYTEAVLTLYPHRREELDAYERHIVEKSDKYPFEIVFEYDQERRMRLCDNRQSTLLMSVPEVENRYFYPIVEHRTGFISLKKDRWDQIAYDERGKEICNKYNFERCHYPYCKRSHVCIVEKCGGLHPARLCPTKKTGLNTKFGRRQNIMSRLGSNTSPDHSHFKGSKYAGKNRRNSFNQENRNSNFRGNGRAIVDCNGINNIDDDKGNHIEGIDVNKFLEQEIDRIKKNEIKNFRKNGDTYTIKETETENNEIKIEKEEKKDIEQDKEEDKLTKTNDIKEKVMAKIEDNEVEKVNRKSKEVETSIKNNSTSLVN</sequence>
<keyword evidence="1" id="KW-0175">Coiled coil</keyword>
<comment type="caution">
    <text evidence="3">The sequence shown here is derived from an EMBL/GenBank/DDBJ whole genome shotgun (WGS) entry which is preliminary data.</text>
</comment>
<accession>A0A397SGR8</accession>
<feature type="compositionally biased region" description="Basic and acidic residues" evidence="2">
    <location>
        <begin position="636"/>
        <end position="648"/>
    </location>
</feature>
<dbReference type="EMBL" id="QKYT01000439">
    <property type="protein sequence ID" value="RIA85218.1"/>
    <property type="molecule type" value="Genomic_DNA"/>
</dbReference>
<organism evidence="3 4">
    <name type="scientific">Glomus cerebriforme</name>
    <dbReference type="NCBI Taxonomy" id="658196"/>
    <lineage>
        <taxon>Eukaryota</taxon>
        <taxon>Fungi</taxon>
        <taxon>Fungi incertae sedis</taxon>
        <taxon>Mucoromycota</taxon>
        <taxon>Glomeromycotina</taxon>
        <taxon>Glomeromycetes</taxon>
        <taxon>Glomerales</taxon>
        <taxon>Glomeraceae</taxon>
        <taxon>Glomus</taxon>
    </lineage>
</organism>
<feature type="region of interest" description="Disordered" evidence="2">
    <location>
        <begin position="636"/>
        <end position="659"/>
    </location>
</feature>
<dbReference type="Proteomes" id="UP000265703">
    <property type="component" value="Unassembled WGS sequence"/>
</dbReference>
<name>A0A397SGR8_9GLOM</name>
<evidence type="ECO:0000313" key="4">
    <source>
        <dbReference type="Proteomes" id="UP000265703"/>
    </source>
</evidence>
<dbReference type="AlphaFoldDB" id="A0A397SGR8"/>
<evidence type="ECO:0000313" key="3">
    <source>
        <dbReference type="EMBL" id="RIA85218.1"/>
    </source>
</evidence>
<dbReference type="OrthoDB" id="2355984at2759"/>
<proteinExistence type="predicted"/>
<feature type="region of interest" description="Disordered" evidence="2">
    <location>
        <begin position="495"/>
        <end position="531"/>
    </location>
</feature>
<keyword evidence="4" id="KW-1185">Reference proteome</keyword>
<evidence type="ECO:0000256" key="2">
    <source>
        <dbReference type="SAM" id="MobiDB-lite"/>
    </source>
</evidence>
<dbReference type="STRING" id="658196.A0A397SGR8"/>
<feature type="compositionally biased region" description="Polar residues" evidence="2">
    <location>
        <begin position="520"/>
        <end position="531"/>
    </location>
</feature>